<dbReference type="PANTHER" id="PTHR30175">
    <property type="entry name" value="PHOSPHOTRANSFERASE SYSTEM TRANSPORT PROTEIN"/>
    <property type="match status" value="1"/>
</dbReference>
<dbReference type="GO" id="GO:0008982">
    <property type="term" value="F:protein-N(PI)-phosphohistidine-sugar phosphotransferase activity"/>
    <property type="evidence" value="ECO:0007669"/>
    <property type="project" value="InterPro"/>
</dbReference>
<evidence type="ECO:0000256" key="9">
    <source>
        <dbReference type="ARBA" id="ARBA00022989"/>
    </source>
</evidence>
<dbReference type="InterPro" id="IPR001127">
    <property type="entry name" value="PTS_EIIA_1_perm"/>
</dbReference>
<gene>
    <name evidence="17" type="primary">bglF</name>
    <name evidence="17" type="ORF">SCHIN_v1c07640</name>
</gene>
<dbReference type="InterPro" id="IPR011055">
    <property type="entry name" value="Dup_hybrid_motif"/>
</dbReference>
<accession>A0A5B9Y5I6</accession>
<feature type="active site" description="Phosphocysteine intermediate; for EIIB activity" evidence="11">
    <location>
        <position position="196"/>
    </location>
</feature>
<feature type="coiled-coil region" evidence="12">
    <location>
        <begin position="735"/>
        <end position="762"/>
    </location>
</feature>
<evidence type="ECO:0000256" key="4">
    <source>
        <dbReference type="ARBA" id="ARBA00022597"/>
    </source>
</evidence>
<dbReference type="SUPFAM" id="SSF55604">
    <property type="entry name" value="Glucose permease domain IIB"/>
    <property type="match status" value="1"/>
</dbReference>
<keyword evidence="6" id="KW-0598">Phosphotransferase system</keyword>
<evidence type="ECO:0000256" key="1">
    <source>
        <dbReference type="ARBA" id="ARBA00004651"/>
    </source>
</evidence>
<keyword evidence="7 13" id="KW-0812">Transmembrane</keyword>
<feature type="transmembrane region" description="Helical" evidence="13">
    <location>
        <begin position="497"/>
        <end position="518"/>
    </location>
</feature>
<keyword evidence="3" id="KW-1003">Cell membrane</keyword>
<keyword evidence="4" id="KW-0762">Sugar transport</keyword>
<feature type="transmembrane region" description="Helical" evidence="13">
    <location>
        <begin position="556"/>
        <end position="578"/>
    </location>
</feature>
<evidence type="ECO:0000256" key="8">
    <source>
        <dbReference type="ARBA" id="ARBA00022777"/>
    </source>
</evidence>
<dbReference type="InterPro" id="IPR001996">
    <property type="entry name" value="PTS_IIB_1"/>
</dbReference>
<evidence type="ECO:0000256" key="5">
    <source>
        <dbReference type="ARBA" id="ARBA00022679"/>
    </source>
</evidence>
<proteinExistence type="predicted"/>
<dbReference type="GO" id="GO:0009401">
    <property type="term" value="P:phosphoenolpyruvate-dependent sugar phosphotransferase system"/>
    <property type="evidence" value="ECO:0007669"/>
    <property type="project" value="UniProtKB-KW"/>
</dbReference>
<keyword evidence="18" id="KW-1185">Reference proteome</keyword>
<organism evidence="17 18">
    <name type="scientific">Spiroplasma chinense</name>
    <dbReference type="NCBI Taxonomy" id="216932"/>
    <lineage>
        <taxon>Bacteria</taxon>
        <taxon>Bacillati</taxon>
        <taxon>Mycoplasmatota</taxon>
        <taxon>Mollicutes</taxon>
        <taxon>Entomoplasmatales</taxon>
        <taxon>Spiroplasmataceae</taxon>
        <taxon>Spiroplasma</taxon>
    </lineage>
</organism>
<evidence type="ECO:0000313" key="18">
    <source>
        <dbReference type="Proteomes" id="UP000323144"/>
    </source>
</evidence>
<evidence type="ECO:0000313" key="17">
    <source>
        <dbReference type="EMBL" id="QEH61959.1"/>
    </source>
</evidence>
<evidence type="ECO:0000256" key="6">
    <source>
        <dbReference type="ARBA" id="ARBA00022683"/>
    </source>
</evidence>
<dbReference type="SUPFAM" id="SSF51261">
    <property type="entry name" value="Duplicated hybrid motif"/>
    <property type="match status" value="1"/>
</dbReference>
<feature type="transmembrane region" description="Helical" evidence="13">
    <location>
        <begin position="277"/>
        <end position="304"/>
    </location>
</feature>
<name>A0A5B9Y5I6_9MOLU</name>
<feature type="transmembrane region" description="Helical" evidence="13">
    <location>
        <begin position="598"/>
        <end position="620"/>
    </location>
</feature>
<dbReference type="InterPro" id="IPR050558">
    <property type="entry name" value="PTS_Sugar-Specific_Components"/>
</dbReference>
<keyword evidence="2" id="KW-0813">Transport</keyword>
<dbReference type="KEGG" id="schi:SCHIN_v1c07640"/>
<evidence type="ECO:0000256" key="11">
    <source>
        <dbReference type="PROSITE-ProRule" id="PRU00421"/>
    </source>
</evidence>
<dbReference type="Pfam" id="PF00358">
    <property type="entry name" value="PTS_EIIA_1"/>
    <property type="match status" value="1"/>
</dbReference>
<dbReference type="Proteomes" id="UP000323144">
    <property type="component" value="Chromosome"/>
</dbReference>
<evidence type="ECO:0000259" key="16">
    <source>
        <dbReference type="PROSITE" id="PS51103"/>
    </source>
</evidence>
<dbReference type="EMBL" id="CP043026">
    <property type="protein sequence ID" value="QEH61959.1"/>
    <property type="molecule type" value="Genomic_DNA"/>
</dbReference>
<feature type="domain" description="PTS EIIC type-1" evidence="16">
    <location>
        <begin position="272"/>
        <end position="638"/>
    </location>
</feature>
<evidence type="ECO:0000259" key="15">
    <source>
        <dbReference type="PROSITE" id="PS51098"/>
    </source>
</evidence>
<keyword evidence="5" id="KW-0808">Transferase</keyword>
<dbReference type="PANTHER" id="PTHR30175:SF1">
    <property type="entry name" value="PTS SYSTEM ARBUTIN-, CELLOBIOSE-, AND SALICIN-SPECIFIC EIIBC COMPONENT-RELATED"/>
    <property type="match status" value="1"/>
</dbReference>
<dbReference type="Gene3D" id="3.30.1360.60">
    <property type="entry name" value="Glucose permease domain IIB"/>
    <property type="match status" value="1"/>
</dbReference>
<dbReference type="GO" id="GO:0016301">
    <property type="term" value="F:kinase activity"/>
    <property type="evidence" value="ECO:0007669"/>
    <property type="project" value="UniProtKB-KW"/>
</dbReference>
<dbReference type="InterPro" id="IPR018113">
    <property type="entry name" value="PTrfase_EIIB_Cys"/>
</dbReference>
<reference evidence="17 18" key="1">
    <citation type="submission" date="2019-08" db="EMBL/GenBank/DDBJ databases">
        <title>Complete genome sequence of Spiroplasma chinense CCH (DSM 19755).</title>
        <authorList>
            <person name="Shen H.-Y."/>
            <person name="Lin Y.-C."/>
            <person name="Chou L."/>
            <person name="Kuo C.-H."/>
        </authorList>
    </citation>
    <scope>NUCLEOTIDE SEQUENCE [LARGE SCALE GENOMIC DNA]</scope>
    <source>
        <strain evidence="17 18">CCH</strain>
    </source>
</reference>
<evidence type="ECO:0000259" key="14">
    <source>
        <dbReference type="PROSITE" id="PS51093"/>
    </source>
</evidence>
<sequence length="829" mass="93218">MKVLKVFAPFSGVVQKIEKITDNAFASKALGDGVFIVPDNNVMLSPLEKAKLELIADTKHAYYFQQDEINLLVHVGLETVNLEGRPFKLISSLGDTVNLKTKIVEIDKTEISDNISLETPIVIEVNEFKEYKINFKKDGKRVEQGELLYELEYLKKEVTSDQIVKIDREINKYETIASQILQAIGGVKNQTNVFNCMTRLRFKIINKDLVDEKLIKQISIVKGINWAGEELQIIIGGEVHKVRQECSNLIENKNDQKTIENKKIPFKNKIAPALTSILFPTIPLLIGTGIIGGIQAILVVAGVLKNPSPTLPVSELDIFSVLFYVGSKVGIELIGVAFLYSTVKYLKGETPMAILLALLLTSRYLMGSGWVLFQLFGNDISIKSYESSVLPMIAAGFLVHYMNVWTKKWMPSSIDVVFRTAFVVFSSFLIIMFTVGPFFRIIEQILSKFVMLLGDIPYGLGLGIFAMLWQALVLTGTHVAIVTAISLPMTNEQLPSVMYSALQIAIVGQMGAAIAVAIRTKNNKIKQTAWGGMPGAVFGITEPLIYGVNLRKFWPFIYGSLGALIGGTVGGMFGLAQISRTGTGVMSYIGLGVGKNLIVGLIASLIALTSGFAITVLLYVDRKTEVKEFKKVNKTYINLLLKSKQISKKNEKIIEINDKLAKIGLKIKGENNYKQYEEVLISLSNKEIKLQKMNDKFTFKKDLMFKKAEKLKSVDIEKYNEFAIKYNNFVKGDNFELVENQIKQLNVNLEAEVKKYKNFTDEILKEIYEIIDNKDMKLDKQLTTFVKDKYYNALNIFEINYEINDEKTIDYKVLKLFYKEMKVGKINVK</sequence>
<evidence type="ECO:0000256" key="3">
    <source>
        <dbReference type="ARBA" id="ARBA00022475"/>
    </source>
</evidence>
<dbReference type="PROSITE" id="PS51093">
    <property type="entry name" value="PTS_EIIA_TYPE_1"/>
    <property type="match status" value="1"/>
</dbReference>
<keyword evidence="12" id="KW-0175">Coiled coil</keyword>
<dbReference type="InterPro" id="IPR003352">
    <property type="entry name" value="PTS_EIIC"/>
</dbReference>
<keyword evidence="8" id="KW-0418">Kinase</keyword>
<evidence type="ECO:0000256" key="2">
    <source>
        <dbReference type="ARBA" id="ARBA00022448"/>
    </source>
</evidence>
<dbReference type="AlphaFoldDB" id="A0A5B9Y5I6"/>
<dbReference type="GO" id="GO:0005886">
    <property type="term" value="C:plasma membrane"/>
    <property type="evidence" value="ECO:0007669"/>
    <property type="project" value="UniProtKB-SubCell"/>
</dbReference>
<dbReference type="RefSeq" id="WP_166508335.1">
    <property type="nucleotide sequence ID" value="NZ_CP043026.1"/>
</dbReference>
<dbReference type="GO" id="GO:0090563">
    <property type="term" value="F:protein-phosphocysteine-sugar phosphotransferase activity"/>
    <property type="evidence" value="ECO:0007669"/>
    <property type="project" value="TreeGrafter"/>
</dbReference>
<dbReference type="Pfam" id="PF00367">
    <property type="entry name" value="PTS_EIIB"/>
    <property type="match status" value="1"/>
</dbReference>
<feature type="transmembrane region" description="Helical" evidence="13">
    <location>
        <begin position="460"/>
        <end position="485"/>
    </location>
</feature>
<keyword evidence="10 13" id="KW-0472">Membrane</keyword>
<dbReference type="PROSITE" id="PS51098">
    <property type="entry name" value="PTS_EIIB_TYPE_1"/>
    <property type="match status" value="1"/>
</dbReference>
<feature type="transmembrane region" description="Helical" evidence="13">
    <location>
        <begin position="316"/>
        <end position="340"/>
    </location>
</feature>
<feature type="domain" description="PTS EIIA type-1" evidence="14">
    <location>
        <begin position="22"/>
        <end position="125"/>
    </location>
</feature>
<dbReference type="Pfam" id="PF02378">
    <property type="entry name" value="PTS_EIIC"/>
    <property type="match status" value="1"/>
</dbReference>
<dbReference type="InterPro" id="IPR036878">
    <property type="entry name" value="Glu_permease_IIB"/>
</dbReference>
<dbReference type="CDD" id="cd00212">
    <property type="entry name" value="PTS_IIB_glc"/>
    <property type="match status" value="1"/>
</dbReference>
<protein>
    <submittedName>
        <fullName evidence="17">PTS system, beta-glucoside-specific IIA component</fullName>
    </submittedName>
</protein>
<feature type="transmembrane region" description="Helical" evidence="13">
    <location>
        <begin position="416"/>
        <end position="439"/>
    </location>
</feature>
<evidence type="ECO:0000256" key="13">
    <source>
        <dbReference type="SAM" id="Phobius"/>
    </source>
</evidence>
<feature type="transmembrane region" description="Helical" evidence="13">
    <location>
        <begin position="352"/>
        <end position="373"/>
    </location>
</feature>
<feature type="domain" description="PTS EIIB type-1" evidence="15">
    <location>
        <begin position="174"/>
        <end position="256"/>
    </location>
</feature>
<dbReference type="InterPro" id="IPR013013">
    <property type="entry name" value="PTS_EIIC_1"/>
</dbReference>
<keyword evidence="9 13" id="KW-1133">Transmembrane helix</keyword>
<comment type="subcellular location">
    <subcellularLocation>
        <location evidence="1">Cell membrane</location>
        <topology evidence="1">Multi-pass membrane protein</topology>
    </subcellularLocation>
</comment>
<dbReference type="PROSITE" id="PS51103">
    <property type="entry name" value="PTS_EIIC_TYPE_1"/>
    <property type="match status" value="1"/>
</dbReference>
<evidence type="ECO:0000256" key="7">
    <source>
        <dbReference type="ARBA" id="ARBA00022692"/>
    </source>
</evidence>
<evidence type="ECO:0000256" key="12">
    <source>
        <dbReference type="SAM" id="Coils"/>
    </source>
</evidence>
<dbReference type="Gene3D" id="2.70.70.10">
    <property type="entry name" value="Glucose Permease (Domain IIA)"/>
    <property type="match status" value="1"/>
</dbReference>
<evidence type="ECO:0000256" key="10">
    <source>
        <dbReference type="ARBA" id="ARBA00023136"/>
    </source>
</evidence>